<feature type="chain" id="PRO_5001506978" description="RING-type E3 ubiquitin transferase" evidence="10">
    <location>
        <begin position="21"/>
        <end position="451"/>
    </location>
</feature>
<dbReference type="PANTHER" id="PTHR15710:SF169">
    <property type="entry name" value="RING-TYPE E3 UBIQUITIN TRANSFERASE"/>
    <property type="match status" value="1"/>
</dbReference>
<dbReference type="InterPro" id="IPR001841">
    <property type="entry name" value="Znf_RING"/>
</dbReference>
<dbReference type="Proteomes" id="UP000030748">
    <property type="component" value="Unassembled WGS sequence"/>
</dbReference>
<evidence type="ECO:0000256" key="4">
    <source>
        <dbReference type="ARBA" id="ARBA00022723"/>
    </source>
</evidence>
<dbReference type="Pfam" id="PF13639">
    <property type="entry name" value="zf-RING_2"/>
    <property type="match status" value="1"/>
</dbReference>
<evidence type="ECO:0000313" key="12">
    <source>
        <dbReference type="EMBL" id="EYU22293.1"/>
    </source>
</evidence>
<dbReference type="FunFam" id="3.30.40.10:FF:000022">
    <property type="entry name" value="E3 ubiquitin-protein ligase RING1-like"/>
    <property type="match status" value="1"/>
</dbReference>
<feature type="compositionally biased region" description="Low complexity" evidence="9">
    <location>
        <begin position="416"/>
        <end position="426"/>
    </location>
</feature>
<feature type="region of interest" description="Disordered" evidence="9">
    <location>
        <begin position="398"/>
        <end position="451"/>
    </location>
</feature>
<dbReference type="GO" id="GO:0005737">
    <property type="term" value="C:cytoplasm"/>
    <property type="evidence" value="ECO:0000318"/>
    <property type="project" value="GO_Central"/>
</dbReference>
<dbReference type="Gene3D" id="3.30.40.10">
    <property type="entry name" value="Zinc/RING finger domain, C3HC4 (zinc finger)"/>
    <property type="match status" value="1"/>
</dbReference>
<keyword evidence="10" id="KW-0732">Signal</keyword>
<feature type="domain" description="RING-type" evidence="11">
    <location>
        <begin position="298"/>
        <end position="339"/>
    </location>
</feature>
<dbReference type="Pfam" id="PF14369">
    <property type="entry name" value="Zn_ribbon_19"/>
    <property type="match status" value="1"/>
</dbReference>
<dbReference type="InterPro" id="IPR013083">
    <property type="entry name" value="Znf_RING/FYVE/PHD"/>
</dbReference>
<dbReference type="GO" id="GO:0008270">
    <property type="term" value="F:zinc ion binding"/>
    <property type="evidence" value="ECO:0007669"/>
    <property type="project" value="UniProtKB-KW"/>
</dbReference>
<evidence type="ECO:0000256" key="1">
    <source>
        <dbReference type="ARBA" id="ARBA00000900"/>
    </source>
</evidence>
<reference evidence="12 13" key="1">
    <citation type="journal article" date="2013" name="Proc. Natl. Acad. Sci. U.S.A.">
        <title>Fine-scale variation in meiotic recombination in Mimulus inferred from population shotgun sequencing.</title>
        <authorList>
            <person name="Hellsten U."/>
            <person name="Wright K.M."/>
            <person name="Jenkins J."/>
            <person name="Shu S."/>
            <person name="Yuan Y."/>
            <person name="Wessler S.R."/>
            <person name="Schmutz J."/>
            <person name="Willis J.H."/>
            <person name="Rokhsar D.S."/>
        </authorList>
    </citation>
    <scope>NUCLEOTIDE SEQUENCE [LARGE SCALE GENOMIC DNA]</scope>
    <source>
        <strain evidence="13">cv. DUN x IM62</strain>
    </source>
</reference>
<evidence type="ECO:0000256" key="3">
    <source>
        <dbReference type="ARBA" id="ARBA00022679"/>
    </source>
</evidence>
<dbReference type="GO" id="GO:0016567">
    <property type="term" value="P:protein ubiquitination"/>
    <property type="evidence" value="ECO:0000318"/>
    <property type="project" value="GO_Central"/>
</dbReference>
<accession>A0A022Q503</accession>
<evidence type="ECO:0000256" key="8">
    <source>
        <dbReference type="PROSITE-ProRule" id="PRU00175"/>
    </source>
</evidence>
<keyword evidence="6" id="KW-0833">Ubl conjugation pathway</keyword>
<evidence type="ECO:0000256" key="10">
    <source>
        <dbReference type="SAM" id="SignalP"/>
    </source>
</evidence>
<dbReference type="EMBL" id="KI632211">
    <property type="protein sequence ID" value="EYU22293.1"/>
    <property type="molecule type" value="Genomic_DNA"/>
</dbReference>
<evidence type="ECO:0000259" key="11">
    <source>
        <dbReference type="PROSITE" id="PS50089"/>
    </source>
</evidence>
<dbReference type="AlphaFoldDB" id="A0A022Q503"/>
<dbReference type="InterPro" id="IPR039525">
    <property type="entry name" value="RNF126-like_zinc-ribbon"/>
</dbReference>
<protein>
    <recommendedName>
        <fullName evidence="2">RING-type E3 ubiquitin transferase</fullName>
        <ecNumber evidence="2">2.3.2.27</ecNumber>
    </recommendedName>
</protein>
<keyword evidence="4" id="KW-0479">Metal-binding</keyword>
<name>A0A022Q503_ERYGU</name>
<evidence type="ECO:0000256" key="6">
    <source>
        <dbReference type="ARBA" id="ARBA00022786"/>
    </source>
</evidence>
<comment type="catalytic activity">
    <reaction evidence="1">
        <text>S-ubiquitinyl-[E2 ubiquitin-conjugating enzyme]-L-cysteine + [acceptor protein]-L-lysine = [E2 ubiquitin-conjugating enzyme]-L-cysteine + N(6)-ubiquitinyl-[acceptor protein]-L-lysine.</text>
        <dbReference type="EC" id="2.3.2.27"/>
    </reaction>
</comment>
<evidence type="ECO:0000256" key="2">
    <source>
        <dbReference type="ARBA" id="ARBA00012483"/>
    </source>
</evidence>
<keyword evidence="7" id="KW-0862">Zinc</keyword>
<dbReference type="PROSITE" id="PS50089">
    <property type="entry name" value="ZF_RING_2"/>
    <property type="match status" value="1"/>
</dbReference>
<keyword evidence="13" id="KW-1185">Reference proteome</keyword>
<feature type="signal peptide" evidence="10">
    <location>
        <begin position="1"/>
        <end position="20"/>
    </location>
</feature>
<keyword evidence="5 8" id="KW-0863">Zinc-finger</keyword>
<dbReference type="PANTHER" id="PTHR15710">
    <property type="entry name" value="E3 UBIQUITIN-PROTEIN LIGASE PRAJA"/>
    <property type="match status" value="1"/>
</dbReference>
<dbReference type="SMART" id="SM00184">
    <property type="entry name" value="RING"/>
    <property type="match status" value="1"/>
</dbReference>
<keyword evidence="3" id="KW-0808">Transferase</keyword>
<dbReference type="GO" id="GO:0061630">
    <property type="term" value="F:ubiquitin protein ligase activity"/>
    <property type="evidence" value="ECO:0000318"/>
    <property type="project" value="GO_Central"/>
</dbReference>
<dbReference type="SUPFAM" id="SSF57850">
    <property type="entry name" value="RING/U-box"/>
    <property type="match status" value="1"/>
</dbReference>
<sequence>MAQMNSCSLLSTIWDFLALGQLQFLGQSQSGVQRCIRRLYQNLSQSLSLSSLSLYTDCLIPDNLSLKSMSSAGIPGGGGGGVAAVPHQYFCYQCDRHVSIVPPTSPTAEIVCPNCQGGFLEESDSPPPSIADNPIHNPFFSDSFPSAAPFGGFPIILSSAGAGAAHAGSAFTMSSGGGGGGGGFDDLSALLGSRSPNEFNPFSFLNNYINNLQSRGANIQLVFESPGGGGLGGMGADFRIPSNLGDYFIGPGLEQLIQQLAENDPNRYGTPPASKSVVEGLPDIKITAEMLASDSSQCAVCKDSFELNEEAKQIPCKHIYHKDCILPWLELHNSCPVCRYELPTDDADYENRRTGQNNNNSGGNQDGRNNNINNSNPQTPRAMERMFRISLPSIFGGFGSPAETSNSGGGAGNVRGGNNNNNNNNNNGGGGSGPSNSGSGRGNQAREEDLD</sequence>
<evidence type="ECO:0000256" key="9">
    <source>
        <dbReference type="SAM" id="MobiDB-lite"/>
    </source>
</evidence>
<evidence type="ECO:0000313" key="13">
    <source>
        <dbReference type="Proteomes" id="UP000030748"/>
    </source>
</evidence>
<feature type="region of interest" description="Disordered" evidence="9">
    <location>
        <begin position="349"/>
        <end position="379"/>
    </location>
</feature>
<evidence type="ECO:0000256" key="7">
    <source>
        <dbReference type="ARBA" id="ARBA00022833"/>
    </source>
</evidence>
<evidence type="ECO:0000256" key="5">
    <source>
        <dbReference type="ARBA" id="ARBA00022771"/>
    </source>
</evidence>
<proteinExistence type="predicted"/>
<gene>
    <name evidence="12" type="ORF">MIMGU_mgv1a006235mg</name>
</gene>
<dbReference type="eggNOG" id="KOG0800">
    <property type="taxonomic scope" value="Eukaryota"/>
</dbReference>
<dbReference type="EC" id="2.3.2.27" evidence="2"/>
<organism evidence="12 13">
    <name type="scientific">Erythranthe guttata</name>
    <name type="common">Yellow monkey flower</name>
    <name type="synonym">Mimulus guttatus</name>
    <dbReference type="NCBI Taxonomy" id="4155"/>
    <lineage>
        <taxon>Eukaryota</taxon>
        <taxon>Viridiplantae</taxon>
        <taxon>Streptophyta</taxon>
        <taxon>Embryophyta</taxon>
        <taxon>Tracheophyta</taxon>
        <taxon>Spermatophyta</taxon>
        <taxon>Magnoliopsida</taxon>
        <taxon>eudicotyledons</taxon>
        <taxon>Gunneridae</taxon>
        <taxon>Pentapetalae</taxon>
        <taxon>asterids</taxon>
        <taxon>lamiids</taxon>
        <taxon>Lamiales</taxon>
        <taxon>Phrymaceae</taxon>
        <taxon>Erythranthe</taxon>
    </lineage>
</organism>
<feature type="compositionally biased region" description="Low complexity" evidence="9">
    <location>
        <begin position="354"/>
        <end position="376"/>
    </location>
</feature>
<dbReference type="CDD" id="cd16667">
    <property type="entry name" value="RING-H2_RNF126-like"/>
    <property type="match status" value="1"/>
</dbReference>